<comment type="caution">
    <text evidence="4">The sequence shown here is derived from an EMBL/GenBank/DDBJ whole genome shotgun (WGS) entry which is preliminary data.</text>
</comment>
<dbReference type="SMART" id="SM00355">
    <property type="entry name" value="ZnF_C2H2"/>
    <property type="match status" value="3"/>
</dbReference>
<dbReference type="PANTHER" id="PTHR46326">
    <property type="entry name" value="ZINC FINGER PROTEIN ZAT1-RELATED"/>
    <property type="match status" value="1"/>
</dbReference>
<dbReference type="PROSITE" id="PS00028">
    <property type="entry name" value="ZINC_FINGER_C2H2_1"/>
    <property type="match status" value="3"/>
</dbReference>
<feature type="domain" description="C2H2-type" evidence="3">
    <location>
        <begin position="259"/>
        <end position="281"/>
    </location>
</feature>
<evidence type="ECO:0000259" key="3">
    <source>
        <dbReference type="PROSITE" id="PS50157"/>
    </source>
</evidence>
<sequence length="289" mass="32678">MMYSLLKEKKNCQVCNKTFANGKALAGHMRSHSRKLSAESSTVSITPALRPCSTRAQKFRSLETILMRCALASEAVGGPKPDLEKEGAQQVPAETKIVVDLEEVNSIESQCGITIEECALCLLKISEDQRTETLESLRSIYSLVSSRKRKEIEYIEIDSEEDHEDSDKFVDEDRDVEFYTPEVGNKDDEADGDYGDENAYFGTREKKCKKQSKYVCDICGKVLRSYQALGGHRTSHRNKRLKMSDNTNPENGPVVRRQYKCDICDKVFESGQALGGHRKVHYQFLQPTK</sequence>
<keyword evidence="1" id="KW-0862">Zinc</keyword>
<keyword evidence="1" id="KW-0479">Metal-binding</keyword>
<dbReference type="InterPro" id="IPR044303">
    <property type="entry name" value="ZAT1/4/9"/>
</dbReference>
<dbReference type="AlphaFoldDB" id="A0ABD1BDK9"/>
<evidence type="ECO:0000313" key="4">
    <source>
        <dbReference type="EMBL" id="KAL1215054.1"/>
    </source>
</evidence>
<proteinExistence type="predicted"/>
<dbReference type="Gene3D" id="3.30.160.60">
    <property type="entry name" value="Classic Zinc Finger"/>
    <property type="match status" value="1"/>
</dbReference>
<dbReference type="Pfam" id="PF13912">
    <property type="entry name" value="zf-C2H2_6"/>
    <property type="match status" value="3"/>
</dbReference>
<dbReference type="SUPFAM" id="SSF57667">
    <property type="entry name" value="beta-beta-alpha zinc fingers"/>
    <property type="match status" value="2"/>
</dbReference>
<dbReference type="GO" id="GO:0008270">
    <property type="term" value="F:zinc ion binding"/>
    <property type="evidence" value="ECO:0007669"/>
    <property type="project" value="UniProtKB-KW"/>
</dbReference>
<dbReference type="InterPro" id="IPR036236">
    <property type="entry name" value="Znf_C2H2_sf"/>
</dbReference>
<reference evidence="4 5" key="1">
    <citation type="submission" date="2024-04" db="EMBL/GenBank/DDBJ databases">
        <title>Genome assembly C_amara_ONT_v2.</title>
        <authorList>
            <person name="Yant L."/>
            <person name="Moore C."/>
            <person name="Slenker M."/>
        </authorList>
    </citation>
    <scope>NUCLEOTIDE SEQUENCE [LARGE SCALE GENOMIC DNA]</scope>
    <source>
        <tissue evidence="4">Leaf</tissue>
    </source>
</reference>
<gene>
    <name evidence="4" type="ORF">V5N11_007635</name>
</gene>
<keyword evidence="1" id="KW-0863">Zinc-finger</keyword>
<organism evidence="4 5">
    <name type="scientific">Cardamine amara subsp. amara</name>
    <dbReference type="NCBI Taxonomy" id="228776"/>
    <lineage>
        <taxon>Eukaryota</taxon>
        <taxon>Viridiplantae</taxon>
        <taxon>Streptophyta</taxon>
        <taxon>Embryophyta</taxon>
        <taxon>Tracheophyta</taxon>
        <taxon>Spermatophyta</taxon>
        <taxon>Magnoliopsida</taxon>
        <taxon>eudicotyledons</taxon>
        <taxon>Gunneridae</taxon>
        <taxon>Pentapetalae</taxon>
        <taxon>rosids</taxon>
        <taxon>malvids</taxon>
        <taxon>Brassicales</taxon>
        <taxon>Brassicaceae</taxon>
        <taxon>Cardamineae</taxon>
        <taxon>Cardamine</taxon>
    </lineage>
</organism>
<dbReference type="InterPro" id="IPR013087">
    <property type="entry name" value="Znf_C2H2_type"/>
</dbReference>
<feature type="region of interest" description="Disordered" evidence="2">
    <location>
        <begin position="230"/>
        <end position="254"/>
    </location>
</feature>
<dbReference type="EMBL" id="JBANAX010000292">
    <property type="protein sequence ID" value="KAL1215054.1"/>
    <property type="molecule type" value="Genomic_DNA"/>
</dbReference>
<evidence type="ECO:0000313" key="5">
    <source>
        <dbReference type="Proteomes" id="UP001558713"/>
    </source>
</evidence>
<dbReference type="PROSITE" id="PS50157">
    <property type="entry name" value="ZINC_FINGER_C2H2_2"/>
    <property type="match status" value="3"/>
</dbReference>
<evidence type="ECO:0000256" key="2">
    <source>
        <dbReference type="SAM" id="MobiDB-lite"/>
    </source>
</evidence>
<dbReference type="Proteomes" id="UP001558713">
    <property type="component" value="Unassembled WGS sequence"/>
</dbReference>
<feature type="domain" description="C2H2-type" evidence="3">
    <location>
        <begin position="214"/>
        <end position="241"/>
    </location>
</feature>
<keyword evidence="5" id="KW-1185">Reference proteome</keyword>
<dbReference type="PANTHER" id="PTHR46326:SF19">
    <property type="entry name" value="C2H2-LIKE ZINC FINGER PROTEIN"/>
    <property type="match status" value="1"/>
</dbReference>
<evidence type="ECO:0000256" key="1">
    <source>
        <dbReference type="PROSITE-ProRule" id="PRU00042"/>
    </source>
</evidence>
<accession>A0ABD1BDK9</accession>
<feature type="domain" description="C2H2-type" evidence="3">
    <location>
        <begin position="10"/>
        <end position="37"/>
    </location>
</feature>
<protein>
    <submittedName>
        <fullName evidence="4">Zinc finger protein ZAT4</fullName>
    </submittedName>
</protein>
<name>A0ABD1BDK9_CARAN</name>